<evidence type="ECO:0000313" key="3">
    <source>
        <dbReference type="EMBL" id="KRP28533.1"/>
    </source>
</evidence>
<feature type="transmembrane region" description="Helical" evidence="1">
    <location>
        <begin position="343"/>
        <end position="365"/>
    </location>
</feature>
<protein>
    <recommendedName>
        <fullName evidence="5">HupE / UreJ protein</fullName>
    </recommendedName>
</protein>
<reference evidence="3 4" key="1">
    <citation type="submission" date="2015-10" db="EMBL/GenBank/DDBJ databases">
        <title>Metagenome-Assembled Genomes uncover a global brackish microbiome.</title>
        <authorList>
            <person name="Hugerth L.W."/>
            <person name="Larsson J."/>
            <person name="Alneberg J."/>
            <person name="Lindh M.V."/>
            <person name="Legrand C."/>
            <person name="Pinhassi J."/>
            <person name="Andersson A.F."/>
        </authorList>
    </citation>
    <scope>NUCLEOTIDE SEQUENCE [LARGE SCALE GENOMIC DNA]</scope>
    <source>
        <strain evidence="3">BACL3 MAG-120924-bin41</strain>
    </source>
</reference>
<keyword evidence="1" id="KW-0472">Membrane</keyword>
<gene>
    <name evidence="3" type="ORF">ABS30_05505</name>
</gene>
<feature type="signal peptide" evidence="2">
    <location>
        <begin position="1"/>
        <end position="33"/>
    </location>
</feature>
<feature type="chain" id="PRO_5006427412" description="HupE / UreJ protein" evidence="2">
    <location>
        <begin position="34"/>
        <end position="374"/>
    </location>
</feature>
<sequence>MKLTPSLPSFAKACLRLASLFVVLLMIAPASRAHDIDVTGVARLFLDEHAESTAESEFGYSLSIVDAKVPPLFNIDNVLPERCSGLTPTASSYRFSCNPALSSDDTLLFPWPLAGVVLVANWRDGSSHSSYFRGDGVFVEVSLAEVRAPSAALGRLALRYFELGIEHIMFGFDHLLFVVGLMLLLGGANPASSGSTLLHGKNKTARYLKTITAFTLAHSVTLAGASLGLVSIPIAPVEILIALSIVLLAREALLAQRGHFSLSYHYPWVLAFLFGLIHGFGFASALGNLGLNPGDVPAALLFFNLGVEAGQLAIILVSLTLARALYASAGRLSTIGVLTSPSGAAMTSISALSYLLGGVATYWLIERLPSLWIQ</sequence>
<evidence type="ECO:0000256" key="2">
    <source>
        <dbReference type="SAM" id="SignalP"/>
    </source>
</evidence>
<dbReference type="Pfam" id="PF13795">
    <property type="entry name" value="HupE_UreJ_2"/>
    <property type="match status" value="1"/>
</dbReference>
<dbReference type="InterPro" id="IPR032809">
    <property type="entry name" value="Put_HupE_UreJ"/>
</dbReference>
<evidence type="ECO:0008006" key="5">
    <source>
        <dbReference type="Google" id="ProtNLM"/>
    </source>
</evidence>
<organism evidence="3 4">
    <name type="scientific">OM182 bacterium BACL3 MAG-120924-bin41</name>
    <dbReference type="NCBI Taxonomy" id="1655632"/>
    <lineage>
        <taxon>Bacteria</taxon>
        <taxon>Pseudomonadati</taxon>
        <taxon>Pseudomonadota</taxon>
        <taxon>Gammaproteobacteria</taxon>
        <taxon>OMG group</taxon>
        <taxon>OM182 clade</taxon>
    </lineage>
</organism>
<feature type="transmembrane region" description="Helical" evidence="1">
    <location>
        <begin position="266"/>
        <end position="286"/>
    </location>
</feature>
<feature type="transmembrane region" description="Helical" evidence="1">
    <location>
        <begin position="234"/>
        <end position="254"/>
    </location>
</feature>
<keyword evidence="2" id="KW-0732">Signal</keyword>
<dbReference type="EMBL" id="LIDJ01000142">
    <property type="protein sequence ID" value="KRP28533.1"/>
    <property type="molecule type" value="Genomic_DNA"/>
</dbReference>
<name>A0A0R2WX66_9GAMM</name>
<feature type="transmembrane region" description="Helical" evidence="1">
    <location>
        <begin position="298"/>
        <end position="322"/>
    </location>
</feature>
<dbReference type="AlphaFoldDB" id="A0A0R2WX66"/>
<proteinExistence type="predicted"/>
<evidence type="ECO:0000313" key="4">
    <source>
        <dbReference type="Proteomes" id="UP000052138"/>
    </source>
</evidence>
<keyword evidence="1" id="KW-0812">Transmembrane</keyword>
<dbReference type="Proteomes" id="UP000052138">
    <property type="component" value="Unassembled WGS sequence"/>
</dbReference>
<accession>A0A0R2WX66</accession>
<comment type="caution">
    <text evidence="3">The sequence shown here is derived from an EMBL/GenBank/DDBJ whole genome shotgun (WGS) entry which is preliminary data.</text>
</comment>
<keyword evidence="1" id="KW-1133">Transmembrane helix</keyword>
<evidence type="ECO:0000256" key="1">
    <source>
        <dbReference type="SAM" id="Phobius"/>
    </source>
</evidence>